<keyword evidence="2" id="KW-0238">DNA-binding</keyword>
<organism evidence="6 7">
    <name type="scientific">Terricaulis silvestris</name>
    <dbReference type="NCBI Taxonomy" id="2686094"/>
    <lineage>
        <taxon>Bacteria</taxon>
        <taxon>Pseudomonadati</taxon>
        <taxon>Pseudomonadota</taxon>
        <taxon>Alphaproteobacteria</taxon>
        <taxon>Caulobacterales</taxon>
        <taxon>Caulobacteraceae</taxon>
        <taxon>Terricaulis</taxon>
    </lineage>
</organism>
<dbReference type="GO" id="GO:0045892">
    <property type="term" value="P:negative regulation of DNA-templated transcription"/>
    <property type="evidence" value="ECO:0007669"/>
    <property type="project" value="TreeGrafter"/>
</dbReference>
<dbReference type="InterPro" id="IPR014757">
    <property type="entry name" value="Tscrpt_reg_IclR_C"/>
</dbReference>
<dbReference type="GO" id="GO:0003700">
    <property type="term" value="F:DNA-binding transcription factor activity"/>
    <property type="evidence" value="ECO:0007669"/>
    <property type="project" value="TreeGrafter"/>
</dbReference>
<dbReference type="AlphaFoldDB" id="A0A6I6MQ72"/>
<keyword evidence="7" id="KW-1185">Reference proteome</keyword>
<protein>
    <submittedName>
        <fullName evidence="6">Acetate operon repressor</fullName>
    </submittedName>
</protein>
<dbReference type="PANTHER" id="PTHR30136">
    <property type="entry name" value="HELIX-TURN-HELIX TRANSCRIPTIONAL REGULATOR, ICLR FAMILY"/>
    <property type="match status" value="1"/>
</dbReference>
<keyword evidence="3" id="KW-0804">Transcription</keyword>
<proteinExistence type="predicted"/>
<dbReference type="Proteomes" id="UP000431269">
    <property type="component" value="Chromosome"/>
</dbReference>
<dbReference type="InterPro" id="IPR029016">
    <property type="entry name" value="GAF-like_dom_sf"/>
</dbReference>
<dbReference type="InterPro" id="IPR036390">
    <property type="entry name" value="WH_DNA-bd_sf"/>
</dbReference>
<sequence length="279" mass="30162">MSKKPTRSAVNSSASHVFDALRVVSEASEPMGVSEIARELSLPPSTVYRALITLEESEYIDRFQASSRYELGAMPRLLNRALLKRFALQREAGPALRQLADESGETASVSVRLGWYSLRIAVAYGSHDFYHRDRLGEVSPLHATLPSRTILAALSADDIARYWRFAERHFKPSAAERKAAEGAAAATQRDGFLAEIQQYSPGQSAVGMPLRSVGEVLAALTVHGPVARSGSGLAPASVTAARKALESIIAAAPERFASPFAHLDPDDIYLRLPPNPRGA</sequence>
<dbReference type="Pfam" id="PF01614">
    <property type="entry name" value="IclR_C"/>
    <property type="match status" value="1"/>
</dbReference>
<dbReference type="Gene3D" id="1.10.10.10">
    <property type="entry name" value="Winged helix-like DNA-binding domain superfamily/Winged helix DNA-binding domain"/>
    <property type="match status" value="1"/>
</dbReference>
<dbReference type="KEGG" id="tsv:DSM104635_00494"/>
<reference evidence="7" key="1">
    <citation type="submission" date="2019-12" db="EMBL/GenBank/DDBJ databases">
        <title>Complete genome of Terracaulis silvestris 0127_4.</title>
        <authorList>
            <person name="Vieira S."/>
            <person name="Riedel T."/>
            <person name="Sproer C."/>
            <person name="Pascual J."/>
            <person name="Boedeker C."/>
            <person name="Overmann J."/>
        </authorList>
    </citation>
    <scope>NUCLEOTIDE SEQUENCE [LARGE SCALE GENOMIC DNA]</scope>
    <source>
        <strain evidence="7">0127_4</strain>
    </source>
</reference>
<dbReference type="Gene3D" id="3.30.450.40">
    <property type="match status" value="1"/>
</dbReference>
<name>A0A6I6MQ72_9CAUL</name>
<evidence type="ECO:0000313" key="6">
    <source>
        <dbReference type="EMBL" id="QGZ93682.1"/>
    </source>
</evidence>
<dbReference type="PANTHER" id="PTHR30136:SF39">
    <property type="entry name" value="TRANSCRIPTIONAL REGULATORY PROTEIN"/>
    <property type="match status" value="1"/>
</dbReference>
<dbReference type="InterPro" id="IPR036388">
    <property type="entry name" value="WH-like_DNA-bd_sf"/>
</dbReference>
<dbReference type="GO" id="GO:0003677">
    <property type="term" value="F:DNA binding"/>
    <property type="evidence" value="ECO:0007669"/>
    <property type="project" value="UniProtKB-KW"/>
</dbReference>
<dbReference type="RefSeq" id="WP_158764681.1">
    <property type="nucleotide sequence ID" value="NZ_CP047045.1"/>
</dbReference>
<dbReference type="InterPro" id="IPR011991">
    <property type="entry name" value="ArsR-like_HTH"/>
</dbReference>
<dbReference type="EMBL" id="CP047045">
    <property type="protein sequence ID" value="QGZ93682.1"/>
    <property type="molecule type" value="Genomic_DNA"/>
</dbReference>
<dbReference type="InterPro" id="IPR050707">
    <property type="entry name" value="HTH_MetabolicPath_Reg"/>
</dbReference>
<dbReference type="InterPro" id="IPR005471">
    <property type="entry name" value="Tscrpt_reg_IclR_N"/>
</dbReference>
<accession>A0A6I6MQ72</accession>
<dbReference type="CDD" id="cd00090">
    <property type="entry name" value="HTH_ARSR"/>
    <property type="match status" value="1"/>
</dbReference>
<keyword evidence="1" id="KW-0805">Transcription regulation</keyword>
<evidence type="ECO:0000256" key="3">
    <source>
        <dbReference type="ARBA" id="ARBA00023163"/>
    </source>
</evidence>
<evidence type="ECO:0000256" key="1">
    <source>
        <dbReference type="ARBA" id="ARBA00023015"/>
    </source>
</evidence>
<evidence type="ECO:0000259" key="4">
    <source>
        <dbReference type="PROSITE" id="PS51077"/>
    </source>
</evidence>
<evidence type="ECO:0000259" key="5">
    <source>
        <dbReference type="PROSITE" id="PS51078"/>
    </source>
</evidence>
<evidence type="ECO:0000256" key="2">
    <source>
        <dbReference type="ARBA" id="ARBA00023125"/>
    </source>
</evidence>
<dbReference type="SUPFAM" id="SSF55781">
    <property type="entry name" value="GAF domain-like"/>
    <property type="match status" value="1"/>
</dbReference>
<feature type="domain" description="HTH iclR-type" evidence="4">
    <location>
        <begin position="11"/>
        <end position="73"/>
    </location>
</feature>
<dbReference type="PROSITE" id="PS51078">
    <property type="entry name" value="ICLR_ED"/>
    <property type="match status" value="1"/>
</dbReference>
<evidence type="ECO:0000313" key="7">
    <source>
        <dbReference type="Proteomes" id="UP000431269"/>
    </source>
</evidence>
<dbReference type="SMART" id="SM00346">
    <property type="entry name" value="HTH_ICLR"/>
    <property type="match status" value="1"/>
</dbReference>
<dbReference type="PROSITE" id="PS51077">
    <property type="entry name" value="HTH_ICLR"/>
    <property type="match status" value="1"/>
</dbReference>
<dbReference type="SUPFAM" id="SSF46785">
    <property type="entry name" value="Winged helix' DNA-binding domain"/>
    <property type="match status" value="1"/>
</dbReference>
<dbReference type="Pfam" id="PF09339">
    <property type="entry name" value="HTH_IclR"/>
    <property type="match status" value="1"/>
</dbReference>
<feature type="domain" description="IclR-ED" evidence="5">
    <location>
        <begin position="74"/>
        <end position="262"/>
    </location>
</feature>
<gene>
    <name evidence="6" type="primary">iclR</name>
    <name evidence="6" type="ORF">DSM104635_00494</name>
</gene>